<accession>A0ABR1XKD5</accession>
<gene>
    <name evidence="2" type="ORF">IWX90DRAFT_488702</name>
</gene>
<feature type="compositionally biased region" description="Basic and acidic residues" evidence="1">
    <location>
        <begin position="1"/>
        <end position="13"/>
    </location>
</feature>
<proteinExistence type="predicted"/>
<dbReference type="EMBL" id="JBBWUH010000008">
    <property type="protein sequence ID" value="KAK8159204.1"/>
    <property type="molecule type" value="Genomic_DNA"/>
</dbReference>
<comment type="caution">
    <text evidence="2">The sequence shown here is derived from an EMBL/GenBank/DDBJ whole genome shotgun (WGS) entry which is preliminary data.</text>
</comment>
<evidence type="ECO:0000313" key="2">
    <source>
        <dbReference type="EMBL" id="KAK8159204.1"/>
    </source>
</evidence>
<feature type="region of interest" description="Disordered" evidence="1">
    <location>
        <begin position="1"/>
        <end position="78"/>
    </location>
</feature>
<evidence type="ECO:0000256" key="1">
    <source>
        <dbReference type="SAM" id="MobiDB-lite"/>
    </source>
</evidence>
<feature type="compositionally biased region" description="Acidic residues" evidence="1">
    <location>
        <begin position="27"/>
        <end position="52"/>
    </location>
</feature>
<name>A0ABR1XKD5_9PEZI</name>
<protein>
    <submittedName>
        <fullName evidence="2">Uncharacterized protein</fullName>
    </submittedName>
</protein>
<keyword evidence="3" id="KW-1185">Reference proteome</keyword>
<evidence type="ECO:0000313" key="3">
    <source>
        <dbReference type="Proteomes" id="UP001456524"/>
    </source>
</evidence>
<organism evidence="2 3">
    <name type="scientific">Phyllosticta citrichinensis</name>
    <dbReference type="NCBI Taxonomy" id="1130410"/>
    <lineage>
        <taxon>Eukaryota</taxon>
        <taxon>Fungi</taxon>
        <taxon>Dikarya</taxon>
        <taxon>Ascomycota</taxon>
        <taxon>Pezizomycotina</taxon>
        <taxon>Dothideomycetes</taxon>
        <taxon>Dothideomycetes incertae sedis</taxon>
        <taxon>Botryosphaeriales</taxon>
        <taxon>Phyllostictaceae</taxon>
        <taxon>Phyllosticta</taxon>
    </lineage>
</organism>
<feature type="compositionally biased region" description="Polar residues" evidence="1">
    <location>
        <begin position="56"/>
        <end position="65"/>
    </location>
</feature>
<sequence>MTPEELRQKRKEVEDDVEAADAAYDAREEDESSVDEPAAVDDDDDDDQEDDGPSQPSGASPTHANGSAVDGEERLARW</sequence>
<dbReference type="Proteomes" id="UP001456524">
    <property type="component" value="Unassembled WGS sequence"/>
</dbReference>
<reference evidence="2 3" key="1">
    <citation type="journal article" date="2022" name="G3 (Bethesda)">
        <title>Enemy or ally: a genomic approach to elucidate the lifestyle of Phyllosticta citrichinaensis.</title>
        <authorList>
            <person name="Buijs V.A."/>
            <person name="Groenewald J.Z."/>
            <person name="Haridas S."/>
            <person name="LaButti K.M."/>
            <person name="Lipzen A."/>
            <person name="Martin F.M."/>
            <person name="Barry K."/>
            <person name="Grigoriev I.V."/>
            <person name="Crous P.W."/>
            <person name="Seidl M.F."/>
        </authorList>
    </citation>
    <scope>NUCLEOTIDE SEQUENCE [LARGE SCALE GENOMIC DNA]</scope>
    <source>
        <strain evidence="2 3">CBS 129764</strain>
    </source>
</reference>